<name>A0A1N6J1V2_9BACT</name>
<dbReference type="Proteomes" id="UP000184694">
    <property type="component" value="Unassembled WGS sequence"/>
</dbReference>
<accession>A0A1N6J1V2</accession>
<keyword evidence="2" id="KW-1185">Reference proteome</keyword>
<gene>
    <name evidence="1" type="ORF">SAMN02745161_3080</name>
</gene>
<organism evidence="1 2">
    <name type="scientific">Halodesulfovibrio marinisediminis DSM 17456</name>
    <dbReference type="NCBI Taxonomy" id="1121457"/>
    <lineage>
        <taxon>Bacteria</taxon>
        <taxon>Pseudomonadati</taxon>
        <taxon>Thermodesulfobacteriota</taxon>
        <taxon>Desulfovibrionia</taxon>
        <taxon>Desulfovibrionales</taxon>
        <taxon>Desulfovibrionaceae</taxon>
        <taxon>Halodesulfovibrio</taxon>
    </lineage>
</organism>
<reference evidence="2" key="1">
    <citation type="submission" date="2016-11" db="EMBL/GenBank/DDBJ databases">
        <authorList>
            <person name="Varghese N."/>
            <person name="Submissions S."/>
        </authorList>
    </citation>
    <scope>NUCLEOTIDE SEQUENCE [LARGE SCALE GENOMIC DNA]</scope>
    <source>
        <strain evidence="2">DSM 17456</strain>
    </source>
</reference>
<dbReference type="STRING" id="1121457.SAMN02745161_3080"/>
<dbReference type="AlphaFoldDB" id="A0A1N6J1V2"/>
<evidence type="ECO:0000313" key="2">
    <source>
        <dbReference type="Proteomes" id="UP000184694"/>
    </source>
</evidence>
<proteinExistence type="predicted"/>
<evidence type="ECO:0000313" key="1">
    <source>
        <dbReference type="EMBL" id="SIO38304.1"/>
    </source>
</evidence>
<protein>
    <submittedName>
        <fullName evidence="1">Uncharacterized protein</fullName>
    </submittedName>
</protein>
<dbReference type="EMBL" id="FSRG01000008">
    <property type="protein sequence ID" value="SIO38304.1"/>
    <property type="molecule type" value="Genomic_DNA"/>
</dbReference>
<sequence length="103" mass="11866">MLSAQNRKDIKMTIAAHQTPLMRGYLSAAGTTDSLASGMYQKRVEPGTWLQHLFILAALLFHEWNRKHRERSMVRLIQGDSFLMPFLCVTKMPLTGRELYRSV</sequence>